<accession>A0A7Y0E3R4</accession>
<dbReference type="PIRSF" id="PIRSF032025">
    <property type="entry name" value="UCP032025"/>
    <property type="match status" value="1"/>
</dbReference>
<evidence type="ECO:0000313" key="2">
    <source>
        <dbReference type="Proteomes" id="UP000539372"/>
    </source>
</evidence>
<reference evidence="1 2" key="1">
    <citation type="submission" date="2020-04" db="EMBL/GenBank/DDBJ databases">
        <title>Rhodospirillaceae bacterium KN72 isolated from deep sea.</title>
        <authorList>
            <person name="Zhang D.-C."/>
        </authorList>
    </citation>
    <scope>NUCLEOTIDE SEQUENCE [LARGE SCALE GENOMIC DNA]</scope>
    <source>
        <strain evidence="1 2">KN72</strain>
    </source>
</reference>
<keyword evidence="2" id="KW-1185">Reference proteome</keyword>
<gene>
    <name evidence="1" type="ORF">HH303_19315</name>
</gene>
<sequence length="146" mass="16600">MTDKAAVLNIRKLCVGAESLDDLRDWQARRLQSGGPLWHRTRTWPRRHSEIIKTGGSLYWIIKGAMACRQPITGFEAESHEDPNEKPYCRIILAPELIPTDPWPHRPFQGWRYLPGTEAPPDLPESANGDNLPPELTAELRALGIW</sequence>
<proteinExistence type="predicted"/>
<dbReference type="EMBL" id="JABBNT010000007">
    <property type="protein sequence ID" value="NMM46649.1"/>
    <property type="molecule type" value="Genomic_DNA"/>
</dbReference>
<dbReference type="RefSeq" id="WP_169627044.1">
    <property type="nucleotide sequence ID" value="NZ_JABBNT010000007.1"/>
</dbReference>
<comment type="caution">
    <text evidence="1">The sequence shown here is derived from an EMBL/GenBank/DDBJ whole genome shotgun (WGS) entry which is preliminary data.</text>
</comment>
<evidence type="ECO:0000313" key="1">
    <source>
        <dbReference type="EMBL" id="NMM46649.1"/>
    </source>
</evidence>
<dbReference type="InterPro" id="IPR008320">
    <property type="entry name" value="UCP032025"/>
</dbReference>
<dbReference type="Proteomes" id="UP000539372">
    <property type="component" value="Unassembled WGS sequence"/>
</dbReference>
<dbReference type="AlphaFoldDB" id="A0A7Y0E3R4"/>
<protein>
    <submittedName>
        <fullName evidence="1">DUF1489 domain-containing protein</fullName>
    </submittedName>
</protein>
<organism evidence="1 2">
    <name type="scientific">Pacificispira spongiicola</name>
    <dbReference type="NCBI Taxonomy" id="2729598"/>
    <lineage>
        <taxon>Bacteria</taxon>
        <taxon>Pseudomonadati</taxon>
        <taxon>Pseudomonadota</taxon>
        <taxon>Alphaproteobacteria</taxon>
        <taxon>Rhodospirillales</taxon>
        <taxon>Rhodospirillaceae</taxon>
        <taxon>Pacificispira</taxon>
    </lineage>
</organism>
<name>A0A7Y0E3R4_9PROT</name>
<dbReference type="Pfam" id="PF07370">
    <property type="entry name" value="DUF1489"/>
    <property type="match status" value="1"/>
</dbReference>